<gene>
    <name evidence="2" type="ORF">UR64_C0001G0005</name>
</gene>
<dbReference type="Gene3D" id="3.30.70.1290">
    <property type="entry name" value="Transposase IS200-like"/>
    <property type="match status" value="1"/>
</dbReference>
<dbReference type="GO" id="GO:0006313">
    <property type="term" value="P:DNA transposition"/>
    <property type="evidence" value="ECO:0007669"/>
    <property type="project" value="InterPro"/>
</dbReference>
<evidence type="ECO:0000313" key="2">
    <source>
        <dbReference type="EMBL" id="KKP66926.1"/>
    </source>
</evidence>
<feature type="domain" description="Transposase IS200-like" evidence="1">
    <location>
        <begin position="9"/>
        <end position="161"/>
    </location>
</feature>
<evidence type="ECO:0000259" key="1">
    <source>
        <dbReference type="SMART" id="SM01321"/>
    </source>
</evidence>
<dbReference type="PANTHER" id="PTHR34322">
    <property type="entry name" value="TRANSPOSASE, Y1_TNP DOMAIN-CONTAINING"/>
    <property type="match status" value="1"/>
</dbReference>
<sequence length="246" mass="29495">MSIRKTTLVEGEYYHVYNRGNGKQKIFLDDEDYERFIKLLYICNSEKKINFREEIVNKNIDAFEFKRGQQIVSMGAWVLMPNHFHVYITIPKGPAFGENKKEEKNSLNTISLFINKVCTSYSMYFNRKYKRTGSLFEGRFKSVHIKNDNQAKYLFSYIHLNPIKLIQSDWKDIGIKNKKEALDFLDNYKWGSYLDYLYIERKESKILNRENFLNYFDTKELFQKEILEWISPKARPLGDLMDDKIF</sequence>
<name>A0A0G0BT51_9BACT</name>
<evidence type="ECO:0000313" key="3">
    <source>
        <dbReference type="Proteomes" id="UP000034952"/>
    </source>
</evidence>
<dbReference type="GO" id="GO:0004803">
    <property type="term" value="F:transposase activity"/>
    <property type="evidence" value="ECO:0007669"/>
    <property type="project" value="InterPro"/>
</dbReference>
<organism evidence="2 3">
    <name type="scientific">Candidatus Nomurabacteria bacterium GW2011_GWE1_35_16</name>
    <dbReference type="NCBI Taxonomy" id="1618761"/>
    <lineage>
        <taxon>Bacteria</taxon>
        <taxon>Candidatus Nomuraibacteriota</taxon>
    </lineage>
</organism>
<dbReference type="AlphaFoldDB" id="A0A0G0BT51"/>
<protein>
    <recommendedName>
        <fullName evidence="1">Transposase IS200-like domain-containing protein</fullName>
    </recommendedName>
</protein>
<dbReference type="SUPFAM" id="SSF143422">
    <property type="entry name" value="Transposase IS200-like"/>
    <property type="match status" value="1"/>
</dbReference>
<dbReference type="PANTHER" id="PTHR34322:SF2">
    <property type="entry name" value="TRANSPOSASE IS200-LIKE DOMAIN-CONTAINING PROTEIN"/>
    <property type="match status" value="1"/>
</dbReference>
<reference evidence="2 3" key="1">
    <citation type="journal article" date="2015" name="Nature">
        <title>rRNA introns, odd ribosomes, and small enigmatic genomes across a large radiation of phyla.</title>
        <authorList>
            <person name="Brown C.T."/>
            <person name="Hug L.A."/>
            <person name="Thomas B.C."/>
            <person name="Sharon I."/>
            <person name="Castelle C.J."/>
            <person name="Singh A."/>
            <person name="Wilkins M.J."/>
            <person name="Williams K.H."/>
            <person name="Banfield J.F."/>
        </authorList>
    </citation>
    <scope>NUCLEOTIDE SEQUENCE [LARGE SCALE GENOMIC DNA]</scope>
</reference>
<dbReference type="GO" id="GO:0003677">
    <property type="term" value="F:DNA binding"/>
    <property type="evidence" value="ECO:0007669"/>
    <property type="project" value="InterPro"/>
</dbReference>
<dbReference type="InterPro" id="IPR002686">
    <property type="entry name" value="Transposase_17"/>
</dbReference>
<dbReference type="EMBL" id="LBPY01000001">
    <property type="protein sequence ID" value="KKP66926.1"/>
    <property type="molecule type" value="Genomic_DNA"/>
</dbReference>
<dbReference type="Proteomes" id="UP000034952">
    <property type="component" value="Unassembled WGS sequence"/>
</dbReference>
<dbReference type="SMART" id="SM01321">
    <property type="entry name" value="Y1_Tnp"/>
    <property type="match status" value="1"/>
</dbReference>
<comment type="caution">
    <text evidence="2">The sequence shown here is derived from an EMBL/GenBank/DDBJ whole genome shotgun (WGS) entry which is preliminary data.</text>
</comment>
<accession>A0A0G0BT51</accession>
<dbReference type="InterPro" id="IPR036515">
    <property type="entry name" value="Transposase_17_sf"/>
</dbReference>
<proteinExistence type="predicted"/>